<name>A0A2S6GUM8_9PSEU</name>
<dbReference type="SUPFAM" id="SSF63817">
    <property type="entry name" value="Sortase"/>
    <property type="match status" value="1"/>
</dbReference>
<dbReference type="RefSeq" id="WP_245931182.1">
    <property type="nucleotide sequence ID" value="NZ_CP154825.1"/>
</dbReference>
<comment type="caution">
    <text evidence="4">The sequence shown here is derived from an EMBL/GenBank/DDBJ whole genome shotgun (WGS) entry which is preliminary data.</text>
</comment>
<feature type="transmembrane region" description="Helical" evidence="3">
    <location>
        <begin position="254"/>
        <end position="272"/>
    </location>
</feature>
<keyword evidence="3" id="KW-1133">Transmembrane helix</keyword>
<dbReference type="Pfam" id="PF04203">
    <property type="entry name" value="Sortase"/>
    <property type="match status" value="1"/>
</dbReference>
<organism evidence="4 5">
    <name type="scientific">Actinokineospora auranticolor</name>
    <dbReference type="NCBI Taxonomy" id="155976"/>
    <lineage>
        <taxon>Bacteria</taxon>
        <taxon>Bacillati</taxon>
        <taxon>Actinomycetota</taxon>
        <taxon>Actinomycetes</taxon>
        <taxon>Pseudonocardiales</taxon>
        <taxon>Pseudonocardiaceae</taxon>
        <taxon>Actinokineospora</taxon>
    </lineage>
</organism>
<dbReference type="InterPro" id="IPR005754">
    <property type="entry name" value="Sortase"/>
</dbReference>
<dbReference type="InterPro" id="IPR023365">
    <property type="entry name" value="Sortase_dom-sf"/>
</dbReference>
<feature type="transmembrane region" description="Helical" evidence="3">
    <location>
        <begin position="278"/>
        <end position="303"/>
    </location>
</feature>
<keyword evidence="5" id="KW-1185">Reference proteome</keyword>
<dbReference type="Gene3D" id="2.40.260.10">
    <property type="entry name" value="Sortase"/>
    <property type="match status" value="1"/>
</dbReference>
<feature type="region of interest" description="Disordered" evidence="2">
    <location>
        <begin position="1"/>
        <end position="27"/>
    </location>
</feature>
<feature type="compositionally biased region" description="Pro residues" evidence="2">
    <location>
        <begin position="1"/>
        <end position="17"/>
    </location>
</feature>
<sequence>MTALDTPPPLEPSPAAPMPGLDDPPRPPRGVLQLIGQMLAILGTVLLCFVVQLSLVGTAQHDRDQSTAYDDFRRELANGTAPVGALVDGRLLDSGTSVAILEIPRIGVREVVAEGTSARTLKSGPGHLRNTPMPGQAGTSVIYGRRATYGGPFALLDKLRSGDEIIVTTGQGESRYVVQGVRRANDKERPALQSGQGRLTLVTADGSYYVPSDILRVDARLSSEAFDGNRRLPAFAVPDDEKAMVGDASALTPLALWILVLAAAAVAVVLIRHRLGRWHAWVIGAPVLGVVGLTLADATAGLLPNLM</sequence>
<evidence type="ECO:0000313" key="5">
    <source>
        <dbReference type="Proteomes" id="UP000239203"/>
    </source>
</evidence>
<accession>A0A2S6GUM8</accession>
<keyword evidence="3" id="KW-0472">Membrane</keyword>
<proteinExistence type="predicted"/>
<feature type="transmembrane region" description="Helical" evidence="3">
    <location>
        <begin position="34"/>
        <end position="56"/>
    </location>
</feature>
<dbReference type="Proteomes" id="UP000239203">
    <property type="component" value="Unassembled WGS sequence"/>
</dbReference>
<dbReference type="NCBIfam" id="TIGR01076">
    <property type="entry name" value="sortase_fam"/>
    <property type="match status" value="1"/>
</dbReference>
<evidence type="ECO:0000256" key="3">
    <source>
        <dbReference type="SAM" id="Phobius"/>
    </source>
</evidence>
<gene>
    <name evidence="4" type="ORF">CLV40_104143</name>
</gene>
<evidence type="ECO:0000256" key="2">
    <source>
        <dbReference type="SAM" id="MobiDB-lite"/>
    </source>
</evidence>
<dbReference type="AlphaFoldDB" id="A0A2S6GUM8"/>
<evidence type="ECO:0000313" key="4">
    <source>
        <dbReference type="EMBL" id="PPK68899.1"/>
    </source>
</evidence>
<evidence type="ECO:0000256" key="1">
    <source>
        <dbReference type="ARBA" id="ARBA00022801"/>
    </source>
</evidence>
<keyword evidence="3" id="KW-0812">Transmembrane</keyword>
<dbReference type="EMBL" id="PTIX01000004">
    <property type="protein sequence ID" value="PPK68899.1"/>
    <property type="molecule type" value="Genomic_DNA"/>
</dbReference>
<keyword evidence="1" id="KW-0378">Hydrolase</keyword>
<protein>
    <submittedName>
        <fullName evidence="4">LPXTG-site transpeptidase (Sortase) family protein</fullName>
    </submittedName>
</protein>
<dbReference type="GO" id="GO:0016787">
    <property type="term" value="F:hydrolase activity"/>
    <property type="evidence" value="ECO:0007669"/>
    <property type="project" value="UniProtKB-KW"/>
</dbReference>
<reference evidence="4 5" key="1">
    <citation type="submission" date="2018-02" db="EMBL/GenBank/DDBJ databases">
        <title>Genomic Encyclopedia of Archaeal and Bacterial Type Strains, Phase II (KMG-II): from individual species to whole genera.</title>
        <authorList>
            <person name="Goeker M."/>
        </authorList>
    </citation>
    <scope>NUCLEOTIDE SEQUENCE [LARGE SCALE GENOMIC DNA]</scope>
    <source>
        <strain evidence="4 5">YU 961-1</strain>
    </source>
</reference>